<sequence length="200" mass="22113">RLSGDRSVFRLIARAIYSSLKLRQPNVELCSDKSFLDFPNNIRQSSIQEDGFAEPSLESEPAFIHQEANMELIEVLLHSANSPFLEVHREALMCLAGLSLQSSWAPILRQITDQVIPIICQRLKSHDSSISSFAARIGINIFGNGVTAASLSASEQSSLCRALIRKMKERSAPVDSAIESLYDVVMKQSFGMKMSPPICT</sequence>
<dbReference type="InterPro" id="IPR011989">
    <property type="entry name" value="ARM-like"/>
</dbReference>
<reference evidence="1 2" key="1">
    <citation type="journal article" date="2014" name="Nature">
        <title>The genome of the recently domesticated crop plant sugar beet (Beta vulgaris).</title>
        <authorList>
            <person name="Dohm J.C."/>
            <person name="Minoche A.E."/>
            <person name="Holtgrawe D."/>
            <person name="Capella-Gutierrez S."/>
            <person name="Zakrzewski F."/>
            <person name="Tafer H."/>
            <person name="Rupp O."/>
            <person name="Sorensen T.R."/>
            <person name="Stracke R."/>
            <person name="Reinhardt R."/>
            <person name="Goesmann A."/>
            <person name="Kraft T."/>
            <person name="Schulz B."/>
            <person name="Stadler P.F."/>
            <person name="Schmidt T."/>
            <person name="Gabaldon T."/>
            <person name="Lehrach H."/>
            <person name="Weisshaar B."/>
            <person name="Himmelbauer H."/>
        </authorList>
    </citation>
    <scope>NUCLEOTIDE SEQUENCE [LARGE SCALE GENOMIC DNA]</scope>
    <source>
        <tissue evidence="1">Taproot</tissue>
    </source>
</reference>
<name>A0A0J8B1Z0_BETVV</name>
<protein>
    <submittedName>
        <fullName evidence="1">Uncharacterized protein</fullName>
    </submittedName>
</protein>
<accession>A0A0J8B1Z0</accession>
<feature type="non-terminal residue" evidence="1">
    <location>
        <position position="1"/>
    </location>
</feature>
<keyword evidence="2" id="KW-1185">Reference proteome</keyword>
<dbReference type="Proteomes" id="UP000035740">
    <property type="component" value="Unassembled WGS sequence"/>
</dbReference>
<dbReference type="SUPFAM" id="SSF48371">
    <property type="entry name" value="ARM repeat"/>
    <property type="match status" value="1"/>
</dbReference>
<dbReference type="AlphaFoldDB" id="A0A0J8B1Z0"/>
<dbReference type="EMBL" id="KQ097866">
    <property type="protein sequence ID" value="KMS93902.1"/>
    <property type="molecule type" value="Genomic_DNA"/>
</dbReference>
<proteinExistence type="predicted"/>
<gene>
    <name evidence="1" type="ORF">BVRB_026770</name>
</gene>
<dbReference type="InterPro" id="IPR016024">
    <property type="entry name" value="ARM-type_fold"/>
</dbReference>
<dbReference type="OrthoDB" id="10624114at2759"/>
<dbReference type="Gramene" id="KMS93902">
    <property type="protein sequence ID" value="KMS93902"/>
    <property type="gene ID" value="BVRB_026770"/>
</dbReference>
<evidence type="ECO:0000313" key="2">
    <source>
        <dbReference type="Proteomes" id="UP000035740"/>
    </source>
</evidence>
<dbReference type="Gene3D" id="1.25.10.10">
    <property type="entry name" value="Leucine-rich Repeat Variant"/>
    <property type="match status" value="1"/>
</dbReference>
<organism evidence="1 2">
    <name type="scientific">Beta vulgaris subsp. vulgaris</name>
    <name type="common">Beet</name>
    <dbReference type="NCBI Taxonomy" id="3555"/>
    <lineage>
        <taxon>Eukaryota</taxon>
        <taxon>Viridiplantae</taxon>
        <taxon>Streptophyta</taxon>
        <taxon>Embryophyta</taxon>
        <taxon>Tracheophyta</taxon>
        <taxon>Spermatophyta</taxon>
        <taxon>Magnoliopsida</taxon>
        <taxon>eudicotyledons</taxon>
        <taxon>Gunneridae</taxon>
        <taxon>Pentapetalae</taxon>
        <taxon>Caryophyllales</taxon>
        <taxon>Chenopodiaceae</taxon>
        <taxon>Betoideae</taxon>
        <taxon>Beta</taxon>
    </lineage>
</organism>
<evidence type="ECO:0000313" key="1">
    <source>
        <dbReference type="EMBL" id="KMS93902.1"/>
    </source>
</evidence>